<dbReference type="EMBL" id="AP015038">
    <property type="protein sequence ID" value="BAT88706.1"/>
    <property type="molecule type" value="Genomic_DNA"/>
</dbReference>
<feature type="compositionally biased region" description="Basic and acidic residues" evidence="1">
    <location>
        <begin position="7"/>
        <end position="19"/>
    </location>
</feature>
<name>A0A0S3S7B3_PHAAN</name>
<feature type="region of interest" description="Disordered" evidence="1">
    <location>
        <begin position="1"/>
        <end position="69"/>
    </location>
</feature>
<reference evidence="2 3" key="1">
    <citation type="journal article" date="2015" name="Sci. Rep.">
        <title>The power of single molecule real-time sequencing technology in the de novo assembly of a eukaryotic genome.</title>
        <authorList>
            <person name="Sakai H."/>
            <person name="Naito K."/>
            <person name="Ogiso-Tanaka E."/>
            <person name="Takahashi Y."/>
            <person name="Iseki K."/>
            <person name="Muto C."/>
            <person name="Satou K."/>
            <person name="Teruya K."/>
            <person name="Shiroma A."/>
            <person name="Shimoji M."/>
            <person name="Hirano T."/>
            <person name="Itoh T."/>
            <person name="Kaga A."/>
            <person name="Tomooka N."/>
        </authorList>
    </citation>
    <scope>NUCLEOTIDE SEQUENCE [LARGE SCALE GENOMIC DNA]</scope>
    <source>
        <strain evidence="3">cv. Shumari</strain>
    </source>
</reference>
<evidence type="ECO:0000313" key="3">
    <source>
        <dbReference type="Proteomes" id="UP000291084"/>
    </source>
</evidence>
<dbReference type="AlphaFoldDB" id="A0A0S3S7B3"/>
<evidence type="ECO:0000256" key="1">
    <source>
        <dbReference type="SAM" id="MobiDB-lite"/>
    </source>
</evidence>
<protein>
    <submittedName>
        <fullName evidence="2">Uncharacterized protein</fullName>
    </submittedName>
</protein>
<evidence type="ECO:0000313" key="2">
    <source>
        <dbReference type="EMBL" id="BAT88706.1"/>
    </source>
</evidence>
<proteinExistence type="predicted"/>
<organism evidence="2 3">
    <name type="scientific">Vigna angularis var. angularis</name>
    <dbReference type="NCBI Taxonomy" id="157739"/>
    <lineage>
        <taxon>Eukaryota</taxon>
        <taxon>Viridiplantae</taxon>
        <taxon>Streptophyta</taxon>
        <taxon>Embryophyta</taxon>
        <taxon>Tracheophyta</taxon>
        <taxon>Spermatophyta</taxon>
        <taxon>Magnoliopsida</taxon>
        <taxon>eudicotyledons</taxon>
        <taxon>Gunneridae</taxon>
        <taxon>Pentapetalae</taxon>
        <taxon>rosids</taxon>
        <taxon>fabids</taxon>
        <taxon>Fabales</taxon>
        <taxon>Fabaceae</taxon>
        <taxon>Papilionoideae</taxon>
        <taxon>50 kb inversion clade</taxon>
        <taxon>NPAAA clade</taxon>
        <taxon>indigoferoid/millettioid clade</taxon>
        <taxon>Phaseoleae</taxon>
        <taxon>Vigna</taxon>
    </lineage>
</organism>
<accession>A0A0S3S7B3</accession>
<sequence length="69" mass="8011">MNPRATRPREVVQRGRCDEGGSAGAVQRRRRHVKSRHQCKKDEREKHQCGTHLGPPVREKLRRDGERCA</sequence>
<dbReference type="Proteomes" id="UP000291084">
    <property type="component" value="Chromosome 5"/>
</dbReference>
<keyword evidence="3" id="KW-1185">Reference proteome</keyword>
<feature type="compositionally biased region" description="Basic residues" evidence="1">
    <location>
        <begin position="27"/>
        <end position="39"/>
    </location>
</feature>
<gene>
    <name evidence="2" type="primary">Vigan.05G228800</name>
    <name evidence="2" type="ORF">VIGAN_05228800</name>
</gene>
<feature type="compositionally biased region" description="Basic and acidic residues" evidence="1">
    <location>
        <begin position="57"/>
        <end position="69"/>
    </location>
</feature>